<evidence type="ECO:0000256" key="6">
    <source>
        <dbReference type="ARBA" id="ARBA00023136"/>
    </source>
</evidence>
<dbReference type="PANTHER" id="PTHR28259">
    <property type="entry name" value="FLUORIDE EXPORT PROTEIN 1-RELATED"/>
    <property type="match status" value="1"/>
</dbReference>
<evidence type="ECO:0000256" key="4">
    <source>
        <dbReference type="ARBA" id="ARBA00022692"/>
    </source>
</evidence>
<keyword evidence="5 10" id="KW-1133">Transmembrane helix</keyword>
<evidence type="ECO:0000313" key="11">
    <source>
        <dbReference type="EMBL" id="KAF2252144.1"/>
    </source>
</evidence>
<comment type="function">
    <text evidence="1">Fluoride channel required for the rapid expulsion of cytoplasmic fluoride.</text>
</comment>
<feature type="transmembrane region" description="Helical" evidence="10">
    <location>
        <begin position="463"/>
        <end position="484"/>
    </location>
</feature>
<feature type="transmembrane region" description="Helical" evidence="10">
    <location>
        <begin position="536"/>
        <end position="556"/>
    </location>
</feature>
<feature type="compositionally biased region" description="Low complexity" evidence="9">
    <location>
        <begin position="101"/>
        <end position="112"/>
    </location>
</feature>
<keyword evidence="12" id="KW-1185">Reference proteome</keyword>
<feature type="transmembrane region" description="Helical" evidence="10">
    <location>
        <begin position="223"/>
        <end position="242"/>
    </location>
</feature>
<feature type="transmembrane region" description="Helical" evidence="10">
    <location>
        <begin position="431"/>
        <end position="451"/>
    </location>
</feature>
<feature type="transmembrane region" description="Helical" evidence="10">
    <location>
        <begin position="289"/>
        <end position="310"/>
    </location>
</feature>
<feature type="transmembrane region" description="Helical" evidence="10">
    <location>
        <begin position="192"/>
        <end position="211"/>
    </location>
</feature>
<feature type="compositionally biased region" description="Low complexity" evidence="9">
    <location>
        <begin position="18"/>
        <end position="37"/>
    </location>
</feature>
<organism evidence="11 12">
    <name type="scientific">Trematosphaeria pertusa</name>
    <dbReference type="NCBI Taxonomy" id="390896"/>
    <lineage>
        <taxon>Eukaryota</taxon>
        <taxon>Fungi</taxon>
        <taxon>Dikarya</taxon>
        <taxon>Ascomycota</taxon>
        <taxon>Pezizomycotina</taxon>
        <taxon>Dothideomycetes</taxon>
        <taxon>Pleosporomycetidae</taxon>
        <taxon>Pleosporales</taxon>
        <taxon>Massarineae</taxon>
        <taxon>Trematosphaeriaceae</taxon>
        <taxon>Trematosphaeria</taxon>
    </lineage>
</organism>
<sequence>MADSDDGSLSRRDSHYNQQRSSLPSSSRSGRTPPRSRPQSRPHSRRQSSQLLNETSGGAHDDYTLRDAAEIPSVPSTPSPAPVIPRRKQSLDKGKQRRNTGGSASRHGSSGSLARTGSRGRNIDELLSPAATLEEERGESRHSKQRRSRRSSKRLASGRGTPATDFDITALPTISDNRGEGEYEPSKWATELYALSYLIFFSILGTLARLGLQWLTFYPDTPVTFSVLWANVAGTLFMGFLAEDRRLFRDEWGTRTPTPPRTPIRDEEKAIEDQIAHEKANHSKVKKTIPLYIGLATGFCGSFTSFSSFLRDMFLAFVNDLPSPANRPASSPSSVTTDLTRNSGYSFMAGIAIMVTTVALSFAALKFGAHVAILLDPITPTFPFRFTRRFLDPLIVIVGWGAWLGAVFMAIWPPDRPGGPSSKGAWSNETWRGQAIFACVFAPLGCLLRFYASLRLNSLAPAFPLGTFTVNIFGTAVLAMAYDLQHVALGSLALVGGGRVGCQVLQGIMDGFCGCLTTVSTWILEIDGLRRWHAYVYAMTSVSVGLAVLVVVMGSVRWTVGWTAVACVT</sequence>
<keyword evidence="6 10" id="KW-0472">Membrane</keyword>
<comment type="similarity">
    <text evidence="7">Belongs to the fluoride channel Fluc/FEX (TC 1.A.43) family.</text>
</comment>
<accession>A0A6A6INK5</accession>
<dbReference type="GeneID" id="54584811"/>
<evidence type="ECO:0000256" key="5">
    <source>
        <dbReference type="ARBA" id="ARBA00022989"/>
    </source>
</evidence>
<dbReference type="OrthoDB" id="409792at2759"/>
<keyword evidence="3" id="KW-1003">Cell membrane</keyword>
<comment type="subcellular location">
    <subcellularLocation>
        <location evidence="2">Cell membrane</location>
        <topology evidence="2">Multi-pass membrane protein</topology>
    </subcellularLocation>
</comment>
<evidence type="ECO:0000256" key="1">
    <source>
        <dbReference type="ARBA" id="ARBA00002598"/>
    </source>
</evidence>
<feature type="compositionally biased region" description="Basic and acidic residues" evidence="9">
    <location>
        <begin position="59"/>
        <end position="69"/>
    </location>
</feature>
<evidence type="ECO:0000256" key="7">
    <source>
        <dbReference type="ARBA" id="ARBA00035120"/>
    </source>
</evidence>
<evidence type="ECO:0008006" key="13">
    <source>
        <dbReference type="Google" id="ProtNLM"/>
    </source>
</evidence>
<evidence type="ECO:0000256" key="2">
    <source>
        <dbReference type="ARBA" id="ARBA00004651"/>
    </source>
</evidence>
<proteinExistence type="inferred from homology"/>
<evidence type="ECO:0000256" key="3">
    <source>
        <dbReference type="ARBA" id="ARBA00022475"/>
    </source>
</evidence>
<evidence type="ECO:0000256" key="10">
    <source>
        <dbReference type="SAM" id="Phobius"/>
    </source>
</evidence>
<protein>
    <recommendedName>
        <fullName evidence="13">Chromosome condensation protein-like protein</fullName>
    </recommendedName>
</protein>
<dbReference type="GO" id="GO:1903425">
    <property type="term" value="F:fluoride transmembrane transporter activity"/>
    <property type="evidence" value="ECO:0007669"/>
    <property type="project" value="TreeGrafter"/>
</dbReference>
<dbReference type="RefSeq" id="XP_033687148.1">
    <property type="nucleotide sequence ID" value="XM_033831481.1"/>
</dbReference>
<feature type="region of interest" description="Disordered" evidence="9">
    <location>
        <begin position="1"/>
        <end position="182"/>
    </location>
</feature>
<dbReference type="PANTHER" id="PTHR28259:SF1">
    <property type="entry name" value="FLUORIDE EXPORT PROTEIN 1-RELATED"/>
    <property type="match status" value="1"/>
</dbReference>
<feature type="transmembrane region" description="Helical" evidence="10">
    <location>
        <begin position="347"/>
        <end position="369"/>
    </location>
</feature>
<dbReference type="InterPro" id="IPR003691">
    <property type="entry name" value="FluC"/>
</dbReference>
<feature type="compositionally biased region" description="Basic residues" evidence="9">
    <location>
        <begin position="143"/>
        <end position="153"/>
    </location>
</feature>
<gene>
    <name evidence="11" type="ORF">BU26DRAFT_538925</name>
</gene>
<dbReference type="AlphaFoldDB" id="A0A6A6INK5"/>
<reference evidence="11" key="1">
    <citation type="journal article" date="2020" name="Stud. Mycol.">
        <title>101 Dothideomycetes genomes: a test case for predicting lifestyles and emergence of pathogens.</title>
        <authorList>
            <person name="Haridas S."/>
            <person name="Albert R."/>
            <person name="Binder M."/>
            <person name="Bloem J."/>
            <person name="Labutti K."/>
            <person name="Salamov A."/>
            <person name="Andreopoulos B."/>
            <person name="Baker S."/>
            <person name="Barry K."/>
            <person name="Bills G."/>
            <person name="Bluhm B."/>
            <person name="Cannon C."/>
            <person name="Castanera R."/>
            <person name="Culley D."/>
            <person name="Daum C."/>
            <person name="Ezra D."/>
            <person name="Gonzalez J."/>
            <person name="Henrissat B."/>
            <person name="Kuo A."/>
            <person name="Liang C."/>
            <person name="Lipzen A."/>
            <person name="Lutzoni F."/>
            <person name="Magnuson J."/>
            <person name="Mondo S."/>
            <person name="Nolan M."/>
            <person name="Ohm R."/>
            <person name="Pangilinan J."/>
            <person name="Park H.-J."/>
            <person name="Ramirez L."/>
            <person name="Alfaro M."/>
            <person name="Sun H."/>
            <person name="Tritt A."/>
            <person name="Yoshinaga Y."/>
            <person name="Zwiers L.-H."/>
            <person name="Turgeon B."/>
            <person name="Goodwin S."/>
            <person name="Spatafora J."/>
            <person name="Crous P."/>
            <person name="Grigoriev I."/>
        </authorList>
    </citation>
    <scope>NUCLEOTIDE SEQUENCE</scope>
    <source>
        <strain evidence="11">CBS 122368</strain>
    </source>
</reference>
<evidence type="ECO:0000256" key="8">
    <source>
        <dbReference type="ARBA" id="ARBA00035585"/>
    </source>
</evidence>
<comment type="catalytic activity">
    <reaction evidence="8">
        <text>fluoride(in) = fluoride(out)</text>
        <dbReference type="Rhea" id="RHEA:76159"/>
        <dbReference type="ChEBI" id="CHEBI:17051"/>
    </reaction>
    <physiologicalReaction direction="left-to-right" evidence="8">
        <dbReference type="Rhea" id="RHEA:76160"/>
    </physiologicalReaction>
</comment>
<name>A0A6A6INK5_9PLEO</name>
<keyword evidence="4 10" id="KW-0812">Transmembrane</keyword>
<dbReference type="Proteomes" id="UP000800094">
    <property type="component" value="Unassembled WGS sequence"/>
</dbReference>
<evidence type="ECO:0000313" key="12">
    <source>
        <dbReference type="Proteomes" id="UP000800094"/>
    </source>
</evidence>
<dbReference type="GO" id="GO:0005886">
    <property type="term" value="C:plasma membrane"/>
    <property type="evidence" value="ECO:0007669"/>
    <property type="project" value="UniProtKB-SubCell"/>
</dbReference>
<feature type="transmembrane region" description="Helical" evidence="10">
    <location>
        <begin position="390"/>
        <end position="411"/>
    </location>
</feature>
<evidence type="ECO:0000256" key="9">
    <source>
        <dbReference type="SAM" id="MobiDB-lite"/>
    </source>
</evidence>
<dbReference type="EMBL" id="ML987192">
    <property type="protein sequence ID" value="KAF2252144.1"/>
    <property type="molecule type" value="Genomic_DNA"/>
</dbReference>
<dbReference type="Pfam" id="PF02537">
    <property type="entry name" value="CRCB"/>
    <property type="match status" value="2"/>
</dbReference>